<dbReference type="AlphaFoldDB" id="X1UTG1"/>
<dbReference type="NCBIfam" id="NF009044">
    <property type="entry name" value="PRK12378.1"/>
    <property type="match status" value="1"/>
</dbReference>
<evidence type="ECO:0000259" key="4">
    <source>
        <dbReference type="Pfam" id="PF01709"/>
    </source>
</evidence>
<gene>
    <name evidence="6" type="ORF">S12H4_48782</name>
</gene>
<evidence type="ECO:0000256" key="1">
    <source>
        <dbReference type="ARBA" id="ARBA00008724"/>
    </source>
</evidence>
<organism evidence="6">
    <name type="scientific">marine sediment metagenome</name>
    <dbReference type="NCBI Taxonomy" id="412755"/>
    <lineage>
        <taxon>unclassified sequences</taxon>
        <taxon>metagenomes</taxon>
        <taxon>ecological metagenomes</taxon>
    </lineage>
</organism>
<dbReference type="EMBL" id="BARW01030528">
    <property type="protein sequence ID" value="GAJ06907.1"/>
    <property type="molecule type" value="Genomic_DNA"/>
</dbReference>
<dbReference type="InterPro" id="IPR017856">
    <property type="entry name" value="Integrase-like_N"/>
</dbReference>
<feature type="domain" description="TACO1/YebC-like second and third" evidence="4">
    <location>
        <begin position="52"/>
        <end position="197"/>
    </location>
</feature>
<dbReference type="GO" id="GO:0003677">
    <property type="term" value="F:DNA binding"/>
    <property type="evidence" value="ECO:0007669"/>
    <property type="project" value="UniProtKB-KW"/>
</dbReference>
<dbReference type="InterPro" id="IPR048300">
    <property type="entry name" value="TACO1_YebC-like_2nd/3rd_dom"/>
</dbReference>
<accession>X1UTG1</accession>
<evidence type="ECO:0000259" key="5">
    <source>
        <dbReference type="Pfam" id="PF20772"/>
    </source>
</evidence>
<name>X1UTG1_9ZZZZ</name>
<dbReference type="PANTHER" id="PTHR12532">
    <property type="entry name" value="TRANSLATIONAL ACTIVATOR OF CYTOCHROME C OXIDASE 1"/>
    <property type="match status" value="1"/>
</dbReference>
<reference evidence="6" key="1">
    <citation type="journal article" date="2014" name="Front. Microbiol.">
        <title>High frequency of phylogenetically diverse reductive dehalogenase-homologous genes in deep subseafloor sedimentary metagenomes.</title>
        <authorList>
            <person name="Kawai M."/>
            <person name="Futagami T."/>
            <person name="Toyoda A."/>
            <person name="Takaki Y."/>
            <person name="Nishi S."/>
            <person name="Hori S."/>
            <person name="Arai W."/>
            <person name="Tsubouchi T."/>
            <person name="Morono Y."/>
            <person name="Uchiyama I."/>
            <person name="Ito T."/>
            <person name="Fujiyama A."/>
            <person name="Inagaki F."/>
            <person name="Takami H."/>
        </authorList>
    </citation>
    <scope>NUCLEOTIDE SEQUENCE</scope>
    <source>
        <strain evidence="6">Expedition CK06-06</strain>
    </source>
</reference>
<dbReference type="InterPro" id="IPR029072">
    <property type="entry name" value="YebC-like"/>
</dbReference>
<feature type="domain" description="TACO1/YebC-like N-terminal" evidence="5">
    <location>
        <begin position="1"/>
        <end position="46"/>
    </location>
</feature>
<dbReference type="NCBIfam" id="TIGR01033">
    <property type="entry name" value="YebC/PmpR family DNA-binding transcriptional regulator"/>
    <property type="match status" value="1"/>
</dbReference>
<sequence>MKEIQVAVKEEGSDPEANPRLRLALQNAKGANMPKDNIQRAINKADSEGANFQEVTFEGYAPGGVAVYIECLTDNNLRTVSNIRSIFNKKGGTLGTNGSLSFLFDRKGVITVPKEDIDPEEFELEIIDAGVEEFEIEEEVFIITTSLEYFSNVERKLEEMGIRPENAELQRIPNNTKTLYLESSLKVLKMIEEFEEDGVITGNIY</sequence>
<comment type="similarity">
    <text evidence="1">Belongs to the TACO1 family.</text>
</comment>
<dbReference type="Pfam" id="PF01709">
    <property type="entry name" value="Transcrip_reg"/>
    <property type="match status" value="1"/>
</dbReference>
<dbReference type="PANTHER" id="PTHR12532:SF6">
    <property type="entry name" value="TRANSCRIPTIONAL REGULATORY PROTEIN YEBC-RELATED"/>
    <property type="match status" value="1"/>
</dbReference>
<protein>
    <recommendedName>
        <fullName evidence="7">Transcriptional regulatory protein</fullName>
    </recommendedName>
</protein>
<dbReference type="SUPFAM" id="SSF75625">
    <property type="entry name" value="YebC-like"/>
    <property type="match status" value="1"/>
</dbReference>
<keyword evidence="2" id="KW-0963">Cytoplasm</keyword>
<dbReference type="InterPro" id="IPR026564">
    <property type="entry name" value="Transcrip_reg_TACO1-like_dom3"/>
</dbReference>
<evidence type="ECO:0000256" key="3">
    <source>
        <dbReference type="ARBA" id="ARBA00023125"/>
    </source>
</evidence>
<evidence type="ECO:0000256" key="2">
    <source>
        <dbReference type="ARBA" id="ARBA00022490"/>
    </source>
</evidence>
<dbReference type="Gene3D" id="1.10.10.200">
    <property type="match status" value="1"/>
</dbReference>
<dbReference type="Pfam" id="PF20772">
    <property type="entry name" value="TACO1_YebC_N"/>
    <property type="match status" value="1"/>
</dbReference>
<proteinExistence type="inferred from homology"/>
<dbReference type="HAMAP" id="MF_00693">
    <property type="entry name" value="Transcrip_reg_TACO1"/>
    <property type="match status" value="1"/>
</dbReference>
<evidence type="ECO:0008006" key="7">
    <source>
        <dbReference type="Google" id="ProtNLM"/>
    </source>
</evidence>
<dbReference type="GO" id="GO:0005829">
    <property type="term" value="C:cytosol"/>
    <property type="evidence" value="ECO:0007669"/>
    <property type="project" value="TreeGrafter"/>
</dbReference>
<dbReference type="InterPro" id="IPR049083">
    <property type="entry name" value="TACO1_YebC_N"/>
</dbReference>
<dbReference type="Gene3D" id="3.30.70.980">
    <property type="match status" value="2"/>
</dbReference>
<comment type="caution">
    <text evidence="6">The sequence shown here is derived from an EMBL/GenBank/DDBJ whole genome shotgun (WGS) entry which is preliminary data.</text>
</comment>
<evidence type="ECO:0000313" key="6">
    <source>
        <dbReference type="EMBL" id="GAJ06907.1"/>
    </source>
</evidence>
<dbReference type="InterPro" id="IPR002876">
    <property type="entry name" value="Transcrip_reg_TACO1-like"/>
</dbReference>
<keyword evidence="3" id="KW-0238">DNA-binding</keyword>